<evidence type="ECO:0000256" key="6">
    <source>
        <dbReference type="SAM" id="MobiDB-lite"/>
    </source>
</evidence>
<dbReference type="NCBIfam" id="TIGR00765">
    <property type="entry name" value="yihY_not_rbn"/>
    <property type="match status" value="1"/>
</dbReference>
<keyword evidence="9" id="KW-1185">Reference proteome</keyword>
<dbReference type="PANTHER" id="PTHR30213:SF1">
    <property type="entry name" value="INNER MEMBRANE PROTEIN YHJD"/>
    <property type="match status" value="1"/>
</dbReference>
<keyword evidence="2" id="KW-1003">Cell membrane</keyword>
<evidence type="ECO:0000256" key="7">
    <source>
        <dbReference type="SAM" id="Phobius"/>
    </source>
</evidence>
<feature type="transmembrane region" description="Helical" evidence="7">
    <location>
        <begin position="130"/>
        <end position="149"/>
    </location>
</feature>
<feature type="transmembrane region" description="Helical" evidence="7">
    <location>
        <begin position="61"/>
        <end position="91"/>
    </location>
</feature>
<dbReference type="GO" id="GO:0005886">
    <property type="term" value="C:plasma membrane"/>
    <property type="evidence" value="ECO:0007669"/>
    <property type="project" value="UniProtKB-SubCell"/>
</dbReference>
<reference evidence="8" key="2">
    <citation type="journal article" date="2020" name="Microorganisms">
        <title>Osmotic Adaptation and Compatible Solute Biosynthesis of Phototrophic Bacteria as Revealed from Genome Analyses.</title>
        <authorList>
            <person name="Imhoff J.F."/>
            <person name="Rahn T."/>
            <person name="Kunzel S."/>
            <person name="Keller A."/>
            <person name="Neulinger S.C."/>
        </authorList>
    </citation>
    <scope>NUCLEOTIDE SEQUENCE</scope>
    <source>
        <strain evidence="8">DSM 4395</strain>
    </source>
</reference>
<gene>
    <name evidence="8" type="ORF">CCR82_10610</name>
</gene>
<sequence>MSSNPDHHPGHAPEPTRNDTAHAAAAPSARLSRGLARVRDGARFWADVVSKTGQAWLQSQAFIYAAALAFFTVFSIAPVLIIAVTVAGVVFGPKAAEGALLEQLEAVVGPQAAGVIETALANSQIAEAGIWPTLLGLAAILLGATTVFAQMQVSFNSIWGVAPKPSKNSLWLWVQARLRSLSVILAIGVVLLLSLLASVALNTVITYADQWLLVSAPFIRVLNGLLSLVVITLLFAAMFKILPDVQLRWNDVLLGAFLTALLFTLGRSLIAAYLSQTATASTYGAAGSLALLLLWVNYSALIMLFGAAFTRAYLEARGKPIHPTPLAVAVRQRLVGE</sequence>
<feature type="compositionally biased region" description="Basic and acidic residues" evidence="6">
    <location>
        <begin position="1"/>
        <end position="20"/>
    </location>
</feature>
<evidence type="ECO:0000256" key="5">
    <source>
        <dbReference type="ARBA" id="ARBA00023136"/>
    </source>
</evidence>
<proteinExistence type="predicted"/>
<reference evidence="8" key="1">
    <citation type="submission" date="2017-05" db="EMBL/GenBank/DDBJ databases">
        <authorList>
            <person name="Imhoff J.F."/>
            <person name="Rahn T."/>
            <person name="Kuenzel S."/>
            <person name="Neulinger S.C."/>
        </authorList>
    </citation>
    <scope>NUCLEOTIDE SEQUENCE</scope>
    <source>
        <strain evidence="8">DSM 4395</strain>
    </source>
</reference>
<evidence type="ECO:0000256" key="4">
    <source>
        <dbReference type="ARBA" id="ARBA00022989"/>
    </source>
</evidence>
<dbReference type="InterPro" id="IPR017039">
    <property type="entry name" value="Virul_fac_BrkB"/>
</dbReference>
<evidence type="ECO:0000256" key="3">
    <source>
        <dbReference type="ARBA" id="ARBA00022692"/>
    </source>
</evidence>
<evidence type="ECO:0000313" key="8">
    <source>
        <dbReference type="EMBL" id="MBK5930963.1"/>
    </source>
</evidence>
<organism evidence="8 9">
    <name type="scientific">Halochromatium salexigens</name>
    <name type="common">Chromatium salexigens</name>
    <dbReference type="NCBI Taxonomy" id="49447"/>
    <lineage>
        <taxon>Bacteria</taxon>
        <taxon>Pseudomonadati</taxon>
        <taxon>Pseudomonadota</taxon>
        <taxon>Gammaproteobacteria</taxon>
        <taxon>Chromatiales</taxon>
        <taxon>Chromatiaceae</taxon>
        <taxon>Halochromatium</taxon>
    </lineage>
</organism>
<dbReference type="EMBL" id="NHSF01000059">
    <property type="protein sequence ID" value="MBK5930963.1"/>
    <property type="molecule type" value="Genomic_DNA"/>
</dbReference>
<dbReference type="PANTHER" id="PTHR30213">
    <property type="entry name" value="INNER MEMBRANE PROTEIN YHJD"/>
    <property type="match status" value="1"/>
</dbReference>
<feature type="region of interest" description="Disordered" evidence="6">
    <location>
        <begin position="1"/>
        <end position="25"/>
    </location>
</feature>
<dbReference type="Proteomes" id="UP001296967">
    <property type="component" value="Unassembled WGS sequence"/>
</dbReference>
<feature type="transmembrane region" description="Helical" evidence="7">
    <location>
        <begin position="254"/>
        <end position="274"/>
    </location>
</feature>
<keyword evidence="4 7" id="KW-1133">Transmembrane helix</keyword>
<name>A0AAJ0UGD8_HALSE</name>
<dbReference type="PIRSF" id="PIRSF035875">
    <property type="entry name" value="RNase_BN"/>
    <property type="match status" value="1"/>
</dbReference>
<dbReference type="AlphaFoldDB" id="A0AAJ0UGD8"/>
<feature type="transmembrane region" description="Helical" evidence="7">
    <location>
        <begin position="221"/>
        <end position="242"/>
    </location>
</feature>
<accession>A0AAJ0UGD8</accession>
<evidence type="ECO:0000256" key="1">
    <source>
        <dbReference type="ARBA" id="ARBA00004651"/>
    </source>
</evidence>
<keyword evidence="5 7" id="KW-0472">Membrane</keyword>
<dbReference type="RefSeq" id="WP_201245788.1">
    <property type="nucleotide sequence ID" value="NZ_NHSF01000059.1"/>
</dbReference>
<comment type="subcellular location">
    <subcellularLocation>
        <location evidence="1">Cell membrane</location>
        <topology evidence="1">Multi-pass membrane protein</topology>
    </subcellularLocation>
</comment>
<evidence type="ECO:0000256" key="2">
    <source>
        <dbReference type="ARBA" id="ARBA00022475"/>
    </source>
</evidence>
<keyword evidence="3 7" id="KW-0812">Transmembrane</keyword>
<evidence type="ECO:0000313" key="9">
    <source>
        <dbReference type="Proteomes" id="UP001296967"/>
    </source>
</evidence>
<feature type="transmembrane region" description="Helical" evidence="7">
    <location>
        <begin position="181"/>
        <end position="201"/>
    </location>
</feature>
<feature type="transmembrane region" description="Helical" evidence="7">
    <location>
        <begin position="286"/>
        <end position="309"/>
    </location>
</feature>
<protein>
    <submittedName>
        <fullName evidence="8">Ribonuclease BN</fullName>
    </submittedName>
</protein>
<dbReference type="Pfam" id="PF03631">
    <property type="entry name" value="Virul_fac_BrkB"/>
    <property type="match status" value="1"/>
</dbReference>
<comment type="caution">
    <text evidence="8">The sequence shown here is derived from an EMBL/GenBank/DDBJ whole genome shotgun (WGS) entry which is preliminary data.</text>
</comment>